<name>A0A1W2DD29_KIBAR</name>
<evidence type="ECO:0000313" key="3">
    <source>
        <dbReference type="EMBL" id="SMC95449.1"/>
    </source>
</evidence>
<dbReference type="Proteomes" id="UP000192674">
    <property type="component" value="Unassembled WGS sequence"/>
</dbReference>
<dbReference type="RefSeq" id="WP_084427099.1">
    <property type="nucleotide sequence ID" value="NZ_FWXV01000002.1"/>
</dbReference>
<dbReference type="InterPro" id="IPR026004">
    <property type="entry name" value="Septum_form"/>
</dbReference>
<keyword evidence="1" id="KW-0732">Signal</keyword>
<gene>
    <name evidence="3" type="ORF">SAMN05661093_03162</name>
</gene>
<feature type="signal peptide" evidence="1">
    <location>
        <begin position="1"/>
        <end position="22"/>
    </location>
</feature>
<dbReference type="AlphaFoldDB" id="A0A1W2DD29"/>
<sequence>MRIAWGLAVCAALLGIAACDPAASPEPAPTSTTTGRVTVPPNMYGADPPKPGQCLDTSNAIVVDCGEPHDAEVVSTGKLTATSMPDEATAATLTMPPCREKLAEYLGGQDMDATNLVAMPLWPNEQQWAKGERWLLCTVAEVGADEKPLHRTGSLEGALLSNDIYRFQTCSVSSPSREARVRRGPCDGPHLGEALPGVISLGKPGSPMPSTEAMNKTAAEKCPALVAKYINGDNKEISAAWRLPNAESWARGYTNLVCYVEASRPVRVRLRNLGPITLPS</sequence>
<evidence type="ECO:0000259" key="2">
    <source>
        <dbReference type="Pfam" id="PF13845"/>
    </source>
</evidence>
<keyword evidence="4" id="KW-1185">Reference proteome</keyword>
<organism evidence="3 4">
    <name type="scientific">Kibdelosporangium aridum</name>
    <dbReference type="NCBI Taxonomy" id="2030"/>
    <lineage>
        <taxon>Bacteria</taxon>
        <taxon>Bacillati</taxon>
        <taxon>Actinomycetota</taxon>
        <taxon>Actinomycetes</taxon>
        <taxon>Pseudonocardiales</taxon>
        <taxon>Pseudonocardiaceae</taxon>
        <taxon>Kibdelosporangium</taxon>
    </lineage>
</organism>
<dbReference type="Pfam" id="PF13845">
    <property type="entry name" value="Septum_form"/>
    <property type="match status" value="1"/>
</dbReference>
<proteinExistence type="predicted"/>
<dbReference type="EMBL" id="FWXV01000002">
    <property type="protein sequence ID" value="SMC95449.1"/>
    <property type="molecule type" value="Genomic_DNA"/>
</dbReference>
<dbReference type="OrthoDB" id="3381205at2"/>
<feature type="chain" id="PRO_5012754714" evidence="1">
    <location>
        <begin position="23"/>
        <end position="280"/>
    </location>
</feature>
<evidence type="ECO:0000313" key="4">
    <source>
        <dbReference type="Proteomes" id="UP000192674"/>
    </source>
</evidence>
<feature type="domain" description="Septum formation-related" evidence="2">
    <location>
        <begin position="52"/>
        <end position="258"/>
    </location>
</feature>
<protein>
    <submittedName>
        <fullName evidence="3">Septum formation</fullName>
    </submittedName>
</protein>
<accession>A0A1W2DD29</accession>
<evidence type="ECO:0000256" key="1">
    <source>
        <dbReference type="SAM" id="SignalP"/>
    </source>
</evidence>
<reference evidence="3 4" key="1">
    <citation type="submission" date="2017-04" db="EMBL/GenBank/DDBJ databases">
        <authorList>
            <person name="Afonso C.L."/>
            <person name="Miller P.J."/>
            <person name="Scott M.A."/>
            <person name="Spackman E."/>
            <person name="Goraichik I."/>
            <person name="Dimitrov K.M."/>
            <person name="Suarez D.L."/>
            <person name="Swayne D.E."/>
        </authorList>
    </citation>
    <scope>NUCLEOTIDE SEQUENCE [LARGE SCALE GENOMIC DNA]</scope>
    <source>
        <strain evidence="3 4">DSM 43828</strain>
    </source>
</reference>
<dbReference type="PROSITE" id="PS51257">
    <property type="entry name" value="PROKAR_LIPOPROTEIN"/>
    <property type="match status" value="1"/>
</dbReference>